<keyword evidence="6" id="KW-0175">Coiled coil</keyword>
<dbReference type="PROSITE" id="PS01359">
    <property type="entry name" value="ZF_PHD_1"/>
    <property type="match status" value="1"/>
</dbReference>
<dbReference type="GO" id="GO:0006325">
    <property type="term" value="P:chromatin organization"/>
    <property type="evidence" value="ECO:0007669"/>
    <property type="project" value="UniProtKB-KW"/>
</dbReference>
<feature type="compositionally biased region" description="Low complexity" evidence="7">
    <location>
        <begin position="887"/>
        <end position="897"/>
    </location>
</feature>
<dbReference type="Gene3D" id="2.170.270.10">
    <property type="entry name" value="SET domain"/>
    <property type="match status" value="1"/>
</dbReference>
<feature type="compositionally biased region" description="Pro residues" evidence="7">
    <location>
        <begin position="16"/>
        <end position="28"/>
    </location>
</feature>
<feature type="region of interest" description="Disordered" evidence="7">
    <location>
        <begin position="433"/>
        <end position="492"/>
    </location>
</feature>
<protein>
    <recommendedName>
        <fullName evidence="12">SET domain-containing protein</fullName>
    </recommendedName>
</protein>
<dbReference type="InterPro" id="IPR019787">
    <property type="entry name" value="Znf_PHD-finger"/>
</dbReference>
<dbReference type="PROSITE" id="PS50016">
    <property type="entry name" value="ZF_PHD_2"/>
    <property type="match status" value="1"/>
</dbReference>
<feature type="compositionally biased region" description="Low complexity" evidence="7">
    <location>
        <begin position="865"/>
        <end position="877"/>
    </location>
</feature>
<comment type="caution">
    <text evidence="10">The sequence shown here is derived from an EMBL/GenBank/DDBJ whole genome shotgun (WGS) entry which is preliminary data.</text>
</comment>
<feature type="compositionally biased region" description="Basic and acidic residues" evidence="7">
    <location>
        <begin position="748"/>
        <end position="757"/>
    </location>
</feature>
<feature type="domain" description="PHD-type" evidence="8">
    <location>
        <begin position="41"/>
        <end position="92"/>
    </location>
</feature>
<evidence type="ECO:0008006" key="12">
    <source>
        <dbReference type="Google" id="ProtNLM"/>
    </source>
</evidence>
<dbReference type="SUPFAM" id="SSF82199">
    <property type="entry name" value="SET domain"/>
    <property type="match status" value="1"/>
</dbReference>
<evidence type="ECO:0000313" key="10">
    <source>
        <dbReference type="EMBL" id="ORY83695.1"/>
    </source>
</evidence>
<dbReference type="Pfam" id="PF00628">
    <property type="entry name" value="PHD"/>
    <property type="match status" value="1"/>
</dbReference>
<dbReference type="Proteomes" id="UP000193685">
    <property type="component" value="Unassembled WGS sequence"/>
</dbReference>
<dbReference type="Gene3D" id="3.30.40.10">
    <property type="entry name" value="Zinc/RING finger domain, C3HC4 (zinc finger)"/>
    <property type="match status" value="1"/>
</dbReference>
<feature type="compositionally biased region" description="Pro residues" evidence="7">
    <location>
        <begin position="827"/>
        <end position="843"/>
    </location>
</feature>
<dbReference type="PANTHER" id="PTHR46462">
    <property type="entry name" value="UPSET, ISOFORM A"/>
    <property type="match status" value="1"/>
</dbReference>
<keyword evidence="3" id="KW-0862">Zinc</keyword>
<dbReference type="GO" id="GO:0008270">
    <property type="term" value="F:zinc ion binding"/>
    <property type="evidence" value="ECO:0007669"/>
    <property type="project" value="UniProtKB-KW"/>
</dbReference>
<dbReference type="OMA" id="IKCICSF"/>
<dbReference type="STRING" id="56484.A0A1Y2FLQ0"/>
<gene>
    <name evidence="10" type="ORF">BCR37DRAFT_378660</name>
</gene>
<dbReference type="AlphaFoldDB" id="A0A1Y2FLQ0"/>
<dbReference type="Pfam" id="PF00856">
    <property type="entry name" value="SET"/>
    <property type="match status" value="1"/>
</dbReference>
<feature type="region of interest" description="Disordered" evidence="7">
    <location>
        <begin position="386"/>
        <end position="421"/>
    </location>
</feature>
<dbReference type="OrthoDB" id="20872at2759"/>
<name>A0A1Y2FLQ0_PROLT</name>
<evidence type="ECO:0000256" key="3">
    <source>
        <dbReference type="ARBA" id="ARBA00022833"/>
    </source>
</evidence>
<feature type="compositionally biased region" description="Low complexity" evidence="7">
    <location>
        <begin position="705"/>
        <end position="727"/>
    </location>
</feature>
<keyword evidence="11" id="KW-1185">Reference proteome</keyword>
<dbReference type="EMBL" id="MCFI01000007">
    <property type="protein sequence ID" value="ORY83695.1"/>
    <property type="molecule type" value="Genomic_DNA"/>
</dbReference>
<dbReference type="InterPro" id="IPR019786">
    <property type="entry name" value="Zinc_finger_PHD-type_CS"/>
</dbReference>
<dbReference type="GeneID" id="63785692"/>
<feature type="region of interest" description="Disordered" evidence="7">
    <location>
        <begin position="110"/>
        <end position="161"/>
    </location>
</feature>
<feature type="region of interest" description="Disordered" evidence="7">
    <location>
        <begin position="681"/>
        <end position="909"/>
    </location>
</feature>
<reference evidence="10 11" key="1">
    <citation type="submission" date="2016-07" db="EMBL/GenBank/DDBJ databases">
        <title>Pervasive Adenine N6-methylation of Active Genes in Fungi.</title>
        <authorList>
            <consortium name="DOE Joint Genome Institute"/>
            <person name="Mondo S.J."/>
            <person name="Dannebaum R.O."/>
            <person name="Kuo R.C."/>
            <person name="Labutti K."/>
            <person name="Haridas S."/>
            <person name="Kuo A."/>
            <person name="Salamov A."/>
            <person name="Ahrendt S.R."/>
            <person name="Lipzen A."/>
            <person name="Sullivan W."/>
            <person name="Andreopoulos W.B."/>
            <person name="Clum A."/>
            <person name="Lindquist E."/>
            <person name="Daum C."/>
            <person name="Ramamoorthy G.K."/>
            <person name="Gryganskyi A."/>
            <person name="Culley D."/>
            <person name="Magnuson J.K."/>
            <person name="James T.Y."/>
            <person name="O'Malley M.A."/>
            <person name="Stajich J.E."/>
            <person name="Spatafora J.W."/>
            <person name="Visel A."/>
            <person name="Grigoriev I.V."/>
        </authorList>
    </citation>
    <scope>NUCLEOTIDE SEQUENCE [LARGE SCALE GENOMIC DNA]</scope>
    <source>
        <strain evidence="10 11">12-1054</strain>
    </source>
</reference>
<keyword evidence="2 5" id="KW-0863">Zinc-finger</keyword>
<feature type="compositionally biased region" description="Low complexity" evidence="7">
    <location>
        <begin position="758"/>
        <end position="770"/>
    </location>
</feature>
<accession>A0A1Y2FLQ0</accession>
<organism evidence="10 11">
    <name type="scientific">Protomyces lactucae-debilis</name>
    <dbReference type="NCBI Taxonomy" id="2754530"/>
    <lineage>
        <taxon>Eukaryota</taxon>
        <taxon>Fungi</taxon>
        <taxon>Dikarya</taxon>
        <taxon>Ascomycota</taxon>
        <taxon>Taphrinomycotina</taxon>
        <taxon>Taphrinomycetes</taxon>
        <taxon>Taphrinales</taxon>
        <taxon>Protomycetaceae</taxon>
        <taxon>Protomyces</taxon>
    </lineage>
</organism>
<keyword evidence="4" id="KW-0156">Chromatin regulator</keyword>
<feature type="compositionally biased region" description="Pro residues" evidence="7">
    <location>
        <begin position="852"/>
        <end position="863"/>
    </location>
</feature>
<evidence type="ECO:0000256" key="6">
    <source>
        <dbReference type="SAM" id="Coils"/>
    </source>
</evidence>
<dbReference type="SMART" id="SM00249">
    <property type="entry name" value="PHD"/>
    <property type="match status" value="1"/>
</dbReference>
<sequence>MPDAAAPPFSQSASAAPPPSANSPPIIPQPQEQAPEALNEQVLCICGSDIDDNATIQCDKCGRWQHMPCVGIDPLTDDLENLTYYCHVCDPRPLDVAAAQRYIERFIQEERQPITKTRRAGGGGRGKGRSSRGAAHGAHPSTASSTMHQERTQSPRQPLFERGLTLTHARDYNLMEECIVSDEAGLYITSKLDTFAICPADAVPDNLSTTVKSIGGAHVRYGLFADRPAPAGASVGHLTGIVELQSQYIAKEENLYQQLKGPRQHVVFVDQTVLAIDARVSGNVFRFCRKSCRPNCSIVPLAVAPRSKSDLRVLRFTVVLSEALSVGSELTVGYGWPNPEIERIPGLEEDVAAQTRFAQQVQDVLGECACGQGARECQVARYLQTGNGVPKRSPSADSRGVSPADRAASVEAGGLLDAPLSREERKIQMAIARMEQSDAQVPKAKRRRRNTGDELSQATPAVTAAAPAHRPTHSRRPSGFKDETPTTPTTTISVTPAVIQEMLEEGAKPKLLQSPSPPTPVKPRVRPAKLARLPRSKRATLIRSPSPDEAMLTMPRKQRWLQMYLLEQERAAAAKRAVEQQAKEAAARIERQQQQRRLAAAAAEREQKAAAAKKEEELRVMKEREAKEALQRAREREIWGDFAGTPGSTPVPPIATAAIPAGVVQATITNGPSDVVAVKHEPTLAPVRPTAINTTMGPPPLPNDKPASPAIPSATAPPVSPVSTTPTEKPKPPTPPKIVRKLSVSEYLKQRKEKEAQEASSSQPAAGSAALKKEEEEGDQSDGEVVDTAQDVSSAALLRRPLSPPQGPARLPISPPQRDHAYAPYGNGPPPPLRQGQSRPPPTNGAGYGGYPHPPSPVGPPLRAPYGGHPLPPQQQHGGRGPPPPSSASSAAYGAIPPTGPRGHGSSSR</sequence>
<feature type="compositionally biased region" description="Low complexity" evidence="7">
    <location>
        <begin position="458"/>
        <end position="469"/>
    </location>
</feature>
<evidence type="ECO:0000256" key="1">
    <source>
        <dbReference type="ARBA" id="ARBA00022723"/>
    </source>
</evidence>
<dbReference type="GO" id="GO:0070210">
    <property type="term" value="C:Rpd3L-Expanded complex"/>
    <property type="evidence" value="ECO:0007669"/>
    <property type="project" value="TreeGrafter"/>
</dbReference>
<evidence type="ECO:0000256" key="7">
    <source>
        <dbReference type="SAM" id="MobiDB-lite"/>
    </source>
</evidence>
<evidence type="ECO:0000259" key="8">
    <source>
        <dbReference type="PROSITE" id="PS50016"/>
    </source>
</evidence>
<dbReference type="SUPFAM" id="SSF57903">
    <property type="entry name" value="FYVE/PHD zinc finger"/>
    <property type="match status" value="1"/>
</dbReference>
<dbReference type="RefSeq" id="XP_040725990.1">
    <property type="nucleotide sequence ID" value="XM_040869093.1"/>
</dbReference>
<dbReference type="InterPro" id="IPR001214">
    <property type="entry name" value="SET_dom"/>
</dbReference>
<dbReference type="InterPro" id="IPR011011">
    <property type="entry name" value="Znf_FYVE_PHD"/>
</dbReference>
<feature type="region of interest" description="Disordered" evidence="7">
    <location>
        <begin position="1"/>
        <end position="34"/>
    </location>
</feature>
<evidence type="ECO:0000256" key="5">
    <source>
        <dbReference type="PROSITE-ProRule" id="PRU00146"/>
    </source>
</evidence>
<dbReference type="InterPro" id="IPR013083">
    <property type="entry name" value="Znf_RING/FYVE/PHD"/>
</dbReference>
<dbReference type="PROSITE" id="PS50280">
    <property type="entry name" value="SET"/>
    <property type="match status" value="1"/>
</dbReference>
<feature type="coiled-coil region" evidence="6">
    <location>
        <begin position="575"/>
        <end position="633"/>
    </location>
</feature>
<feature type="domain" description="SET" evidence="9">
    <location>
        <begin position="190"/>
        <end position="335"/>
    </location>
</feature>
<evidence type="ECO:0000313" key="11">
    <source>
        <dbReference type="Proteomes" id="UP000193685"/>
    </source>
</evidence>
<proteinExistence type="predicted"/>
<dbReference type="SMART" id="SM00317">
    <property type="entry name" value="SET"/>
    <property type="match status" value="1"/>
</dbReference>
<dbReference type="GO" id="GO:0034967">
    <property type="term" value="C:Set3 complex"/>
    <property type="evidence" value="ECO:0007669"/>
    <property type="project" value="TreeGrafter"/>
</dbReference>
<keyword evidence="1" id="KW-0479">Metal-binding</keyword>
<dbReference type="PANTHER" id="PTHR46462:SF3">
    <property type="entry name" value="UPSET, ISOFORM A"/>
    <property type="match status" value="1"/>
</dbReference>
<feature type="compositionally biased region" description="Low complexity" evidence="7">
    <location>
        <begin position="1"/>
        <end position="15"/>
    </location>
</feature>
<evidence type="ECO:0000256" key="4">
    <source>
        <dbReference type="ARBA" id="ARBA00022853"/>
    </source>
</evidence>
<dbReference type="InterPro" id="IPR046341">
    <property type="entry name" value="SET_dom_sf"/>
</dbReference>
<evidence type="ECO:0000256" key="2">
    <source>
        <dbReference type="ARBA" id="ARBA00022771"/>
    </source>
</evidence>
<evidence type="ECO:0000259" key="9">
    <source>
        <dbReference type="PROSITE" id="PS50280"/>
    </source>
</evidence>
<dbReference type="InterPro" id="IPR001965">
    <property type="entry name" value="Znf_PHD"/>
</dbReference>
<feature type="compositionally biased region" description="Acidic residues" evidence="7">
    <location>
        <begin position="776"/>
        <end position="785"/>
    </location>
</feature>
<dbReference type="GO" id="GO:0006355">
    <property type="term" value="P:regulation of DNA-templated transcription"/>
    <property type="evidence" value="ECO:0007669"/>
    <property type="project" value="TreeGrafter"/>
</dbReference>